<dbReference type="PANTHER" id="PTHR21110:SF0">
    <property type="entry name" value="PHOSPHOPENTOMUTASE"/>
    <property type="match status" value="1"/>
</dbReference>
<dbReference type="GO" id="GO:0043094">
    <property type="term" value="P:metabolic compound salvage"/>
    <property type="evidence" value="ECO:0007669"/>
    <property type="project" value="InterPro"/>
</dbReference>
<dbReference type="InterPro" id="IPR017850">
    <property type="entry name" value="Alkaline_phosphatase_core_sf"/>
</dbReference>
<dbReference type="InterPro" id="IPR010045">
    <property type="entry name" value="DeoB"/>
</dbReference>
<comment type="caution">
    <text evidence="6">The sequence shown here is derived from an EMBL/GenBank/DDBJ whole genome shotgun (WGS) entry which is preliminary data.</text>
</comment>
<evidence type="ECO:0000256" key="2">
    <source>
        <dbReference type="ARBA" id="ARBA00022723"/>
    </source>
</evidence>
<name>C0XN48_LENH9</name>
<dbReference type="Gene3D" id="3.40.720.10">
    <property type="entry name" value="Alkaline Phosphatase, subunit A"/>
    <property type="match status" value="1"/>
</dbReference>
<dbReference type="GO" id="GO:0005829">
    <property type="term" value="C:cytosol"/>
    <property type="evidence" value="ECO:0007669"/>
    <property type="project" value="TreeGrafter"/>
</dbReference>
<dbReference type="SUPFAM" id="SSF53649">
    <property type="entry name" value="Alkaline phosphatase-like"/>
    <property type="match status" value="1"/>
</dbReference>
<dbReference type="RefSeq" id="WP_003635926.1">
    <property type="nucleotide sequence ID" value="NZ_AZDF01000031.1"/>
</dbReference>
<evidence type="ECO:0000256" key="4">
    <source>
        <dbReference type="ARBA" id="ARBA00023235"/>
    </source>
</evidence>
<evidence type="ECO:0000259" key="5">
    <source>
        <dbReference type="Pfam" id="PF01676"/>
    </source>
</evidence>
<keyword evidence="2" id="KW-0479">Metal-binding</keyword>
<evidence type="ECO:0000313" key="7">
    <source>
        <dbReference type="Proteomes" id="UP000003752"/>
    </source>
</evidence>
<dbReference type="InterPro" id="IPR006124">
    <property type="entry name" value="Metalloenzyme"/>
</dbReference>
<dbReference type="EMBL" id="ACGP01000227">
    <property type="protein sequence ID" value="EEI23174.1"/>
    <property type="molecule type" value="Genomic_DNA"/>
</dbReference>
<feature type="domain" description="Metalloenzyme" evidence="5">
    <location>
        <begin position="183"/>
        <end position="279"/>
    </location>
</feature>
<evidence type="ECO:0000256" key="3">
    <source>
        <dbReference type="ARBA" id="ARBA00023211"/>
    </source>
</evidence>
<sequence>MELLFSVNLCKRGESFMDFQRVIVIDLASLGIGEASDANRYHSIGTDTLGHVAIRVGNRLKLPTLGRLGLGNIRFGNLINGLPPVDQPLGFYGKIHLEGLSNSPEGGIREMLDYQDGIRVTSVIDPIVKYSDDYARSIMITDYKSYISNQNLADIVAVNKDSLAFQTLHHEVISPVKGLIYMSVQGLPRAAENGSVDQYLDILRETDQHIAQVINEMNRSDLLIITSTFANDMTAAVSPTREYLPLIAYTPSNEDGQALGIRHSLADIGATIAEAFSLNYSKESVGHSFLGELLS</sequence>
<organism evidence="6 7">
    <name type="scientific">Lentilactobacillus hilgardii (strain ATCC 8290 / DSM 20176 / CCUG 30140 / JCM 1155 / KCTC 3500 / NBRC 15886 / NCIMB 8040 / NRRL B-1843 / 9)</name>
    <dbReference type="NCBI Taxonomy" id="1423757"/>
    <lineage>
        <taxon>Bacteria</taxon>
        <taxon>Bacillati</taxon>
        <taxon>Bacillota</taxon>
        <taxon>Bacilli</taxon>
        <taxon>Lactobacillales</taxon>
        <taxon>Lactobacillaceae</taxon>
        <taxon>Lentilactobacillus</taxon>
    </lineage>
</organism>
<evidence type="ECO:0000256" key="1">
    <source>
        <dbReference type="ARBA" id="ARBA00010373"/>
    </source>
</evidence>
<evidence type="ECO:0000313" key="6">
    <source>
        <dbReference type="EMBL" id="EEI23174.1"/>
    </source>
</evidence>
<dbReference type="PANTHER" id="PTHR21110">
    <property type="entry name" value="PHOSPHOPENTOMUTASE"/>
    <property type="match status" value="1"/>
</dbReference>
<dbReference type="AlphaFoldDB" id="C0XN48"/>
<dbReference type="GO" id="GO:0008973">
    <property type="term" value="F:phosphopentomutase activity"/>
    <property type="evidence" value="ECO:0007669"/>
    <property type="project" value="InterPro"/>
</dbReference>
<gene>
    <name evidence="6" type="ORF">HMPREF0519_2659</name>
</gene>
<keyword evidence="4" id="KW-0413">Isomerase</keyword>
<protein>
    <submittedName>
        <fullName evidence="6">Phosphopentomutase domain protein</fullName>
    </submittedName>
</protein>
<dbReference type="HOGENOM" id="CLU_1007565_0_0_9"/>
<dbReference type="GO" id="GO:0009117">
    <property type="term" value="P:nucleotide metabolic process"/>
    <property type="evidence" value="ECO:0007669"/>
    <property type="project" value="InterPro"/>
</dbReference>
<dbReference type="Pfam" id="PF01676">
    <property type="entry name" value="Metalloenzyme"/>
    <property type="match status" value="1"/>
</dbReference>
<keyword evidence="3" id="KW-0464">Manganese</keyword>
<accession>C0XN48</accession>
<dbReference type="GO" id="GO:0000287">
    <property type="term" value="F:magnesium ion binding"/>
    <property type="evidence" value="ECO:0007669"/>
    <property type="project" value="InterPro"/>
</dbReference>
<keyword evidence="7" id="KW-1185">Reference proteome</keyword>
<comment type="similarity">
    <text evidence="1">Belongs to the phosphopentomutase family.</text>
</comment>
<dbReference type="Proteomes" id="UP000003752">
    <property type="component" value="Unassembled WGS sequence"/>
</dbReference>
<reference evidence="6 7" key="1">
    <citation type="submission" date="2009-01" db="EMBL/GenBank/DDBJ databases">
        <authorList>
            <person name="Qin X."/>
            <person name="Bachman B."/>
            <person name="Battles P."/>
            <person name="Bell A."/>
            <person name="Bess C."/>
            <person name="Bickham C."/>
            <person name="Chaboub L."/>
            <person name="Chen D."/>
            <person name="Coyle M."/>
            <person name="Deiros D.R."/>
            <person name="Dinh H."/>
            <person name="Forbes L."/>
            <person name="Fowler G."/>
            <person name="Francisco L."/>
            <person name="Fu Q."/>
            <person name="Gubbala S."/>
            <person name="Hale W."/>
            <person name="Han Y."/>
            <person name="Hemphill L."/>
            <person name="Highlander S.K."/>
            <person name="Hirani K."/>
            <person name="Hogues M."/>
            <person name="Jackson L."/>
            <person name="Jakkamsetti A."/>
            <person name="Javaid M."/>
            <person name="Jiang H."/>
            <person name="Korchina V."/>
            <person name="Kovar C."/>
            <person name="Lara F."/>
            <person name="Lee S."/>
            <person name="Mata R."/>
            <person name="Mathew T."/>
            <person name="Moen C."/>
            <person name="Morales K."/>
            <person name="Munidasa M."/>
            <person name="Nazareth L."/>
            <person name="Ngo R."/>
            <person name="Nguyen L."/>
            <person name="Okwuonu G."/>
            <person name="Ongeri F."/>
            <person name="Patil S."/>
            <person name="Petrosino J."/>
            <person name="Pham C."/>
            <person name="Pham P."/>
            <person name="Pu L.-L."/>
            <person name="Puazo M."/>
            <person name="Raj R."/>
            <person name="Reid J."/>
            <person name="Rouhana J."/>
            <person name="Saada N."/>
            <person name="Shang Y."/>
            <person name="Simmons D."/>
            <person name="Thornton R."/>
            <person name="Warren J."/>
            <person name="Weissenberger G."/>
            <person name="Zhang J."/>
            <person name="Zhang L."/>
            <person name="Zhou C."/>
            <person name="Zhu D."/>
            <person name="Muzny D."/>
            <person name="Worley K."/>
            <person name="Gibbs R."/>
        </authorList>
    </citation>
    <scope>NUCLEOTIDE SEQUENCE [LARGE SCALE GENOMIC DNA]</scope>
    <source>
        <strain evidence="7">ATCC 8290 / DSM 20176 / CCUG 30140 / JCM 1155 / KCTC 3500 / NBRC 15886 / NCIMB 8040 / NRRL B-1843 / 9</strain>
    </source>
</reference>
<proteinExistence type="inferred from homology"/>